<sequence length="127" mass="14685">MSSISEYIENNPQETQRLIGLKYEQVKQLLQKAIELHHQQQEIAELKKVRKIRAGGGRKPKLSSEEQIVLTLTYLRHLTTFQLLGIQFGVSETTANDIFNYWFPILAELLPHSLLEQVKKTQVNSKL</sequence>
<dbReference type="InterPro" id="IPR027805">
    <property type="entry name" value="Transposase_HTH_dom"/>
</dbReference>
<accession>A0A1J0ADY7</accession>
<dbReference type="EMBL" id="CP017675">
    <property type="protein sequence ID" value="APB34154.1"/>
    <property type="molecule type" value="Genomic_DNA"/>
</dbReference>
<dbReference type="Proteomes" id="UP000180235">
    <property type="component" value="Chromosome"/>
</dbReference>
<name>A0A1J0ADY7_9CYAN</name>
<protein>
    <submittedName>
        <fullName evidence="2">Transposase IS5 family</fullName>
    </submittedName>
</protein>
<dbReference type="RefSeq" id="WP_071454640.1">
    <property type="nucleotide sequence ID" value="NZ_CP017675.1"/>
</dbReference>
<feature type="domain" description="Transposase Helix-turn-helix" evidence="1">
    <location>
        <begin position="61"/>
        <end position="111"/>
    </location>
</feature>
<dbReference type="Pfam" id="PF13613">
    <property type="entry name" value="HTH_Tnp_4"/>
    <property type="match status" value="1"/>
</dbReference>
<evidence type="ECO:0000313" key="3">
    <source>
        <dbReference type="Proteomes" id="UP000180235"/>
    </source>
</evidence>
<reference evidence="2 3" key="1">
    <citation type="submission" date="2016-10" db="EMBL/GenBank/DDBJ databases">
        <title>Description of Gloeomargarita lithophora gen. nov., sp. nov., a thylakoid-bearing basal-branching cyanobacterium with intracellular carbonates, and proposal for Gloeomargaritales ord. nov.</title>
        <authorList>
            <person name="Moreira D."/>
            <person name="Tavera R."/>
            <person name="Benzerara K."/>
            <person name="Skouri-Panet F."/>
            <person name="Couradeau E."/>
            <person name="Gerard E."/>
            <person name="Loussert C."/>
            <person name="Novelo E."/>
            <person name="Zivanovic Y."/>
            <person name="Lopez-Garcia P."/>
        </authorList>
    </citation>
    <scope>NUCLEOTIDE SEQUENCE [LARGE SCALE GENOMIC DNA]</scope>
    <source>
        <strain evidence="2 3">D10</strain>
    </source>
</reference>
<dbReference type="KEGG" id="glt:GlitD10_1828"/>
<proteinExistence type="predicted"/>
<dbReference type="AlphaFoldDB" id="A0A1J0ADY7"/>
<dbReference type="STRING" id="1188229.GlitD10_1828"/>
<evidence type="ECO:0000313" key="2">
    <source>
        <dbReference type="EMBL" id="APB34154.1"/>
    </source>
</evidence>
<gene>
    <name evidence="2" type="ORF">GlitD10_1828</name>
</gene>
<organism evidence="2 3">
    <name type="scientific">Gloeomargarita lithophora Alchichica-D10</name>
    <dbReference type="NCBI Taxonomy" id="1188229"/>
    <lineage>
        <taxon>Bacteria</taxon>
        <taxon>Bacillati</taxon>
        <taxon>Cyanobacteriota</taxon>
        <taxon>Cyanophyceae</taxon>
        <taxon>Gloeomargaritales</taxon>
        <taxon>Gloeomargaritaceae</taxon>
        <taxon>Gloeomargarita</taxon>
    </lineage>
</organism>
<dbReference type="OrthoDB" id="517619at2"/>
<evidence type="ECO:0000259" key="1">
    <source>
        <dbReference type="Pfam" id="PF13613"/>
    </source>
</evidence>
<keyword evidence="3" id="KW-1185">Reference proteome</keyword>